<dbReference type="SUPFAM" id="SSF54001">
    <property type="entry name" value="Cysteine proteinases"/>
    <property type="match status" value="1"/>
</dbReference>
<keyword evidence="1" id="KW-0732">Signal</keyword>
<dbReference type="InterPro" id="IPR000668">
    <property type="entry name" value="Peptidase_C1A_C"/>
</dbReference>
<evidence type="ECO:0000313" key="4">
    <source>
        <dbReference type="Proteomes" id="UP000184731"/>
    </source>
</evidence>
<feature type="signal peptide" evidence="1">
    <location>
        <begin position="1"/>
        <end position="23"/>
    </location>
</feature>
<dbReference type="Proteomes" id="UP000184731">
    <property type="component" value="Chromosome"/>
</dbReference>
<evidence type="ECO:0000256" key="1">
    <source>
        <dbReference type="SAM" id="SignalP"/>
    </source>
</evidence>
<accession>A0A1L4CYY1</accession>
<sequence>MRNLLLAKVTLSALGVISCTTFAQNSTSSYFRIEGSHVVTIPVKSDFAETSSYDLESLMGVKTITLMKITPTQEFLQKNANAVAQMIAAGGEIDYSKGIKPFKNSKNSVDLGMENVPVLDQGRHGTCVTFAATAALDAKLKIGDYIDQQCSLALNKYLGNDYWNGAYDATEILAPLKEHGIIPKGKCFGVKYANPNQTVDTKTYESKSIKNYSDKFSYEFVKKANLNTVKSALKNGYRVAIGTALTATNDPISVNGFNAIIQGDDTSYRGGLWACQQKSSTTNYCKEQNAGHEVVVIGYDDNQQLLKIRNSWSTKAGQNGDYYMTYSFFNAMALDHTTVK</sequence>
<dbReference type="OrthoDB" id="5288005at2"/>
<dbReference type="InterPro" id="IPR038765">
    <property type="entry name" value="Papain-like_cys_pep_sf"/>
</dbReference>
<organism evidence="3 4">
    <name type="scientific">Silvanigrella aquatica</name>
    <dbReference type="NCBI Taxonomy" id="1915309"/>
    <lineage>
        <taxon>Bacteria</taxon>
        <taxon>Pseudomonadati</taxon>
        <taxon>Bdellovibrionota</taxon>
        <taxon>Oligoflexia</taxon>
        <taxon>Silvanigrellales</taxon>
        <taxon>Silvanigrellaceae</taxon>
        <taxon>Silvanigrella</taxon>
    </lineage>
</organism>
<gene>
    <name evidence="3" type="ORF">AXG55_04345</name>
</gene>
<dbReference type="Gene3D" id="3.90.70.10">
    <property type="entry name" value="Cysteine proteinases"/>
    <property type="match status" value="1"/>
</dbReference>
<dbReference type="RefSeq" id="WP_148696900.1">
    <property type="nucleotide sequence ID" value="NZ_CP017834.1"/>
</dbReference>
<dbReference type="GO" id="GO:0008234">
    <property type="term" value="F:cysteine-type peptidase activity"/>
    <property type="evidence" value="ECO:0007669"/>
    <property type="project" value="InterPro"/>
</dbReference>
<dbReference type="InterPro" id="IPR025660">
    <property type="entry name" value="Pept_his_AS"/>
</dbReference>
<feature type="chain" id="PRO_5012905291" description="Peptidase C1A papain C-terminal domain-containing protein" evidence="1">
    <location>
        <begin position="24"/>
        <end position="340"/>
    </location>
</feature>
<evidence type="ECO:0000259" key="2">
    <source>
        <dbReference type="Pfam" id="PF00112"/>
    </source>
</evidence>
<protein>
    <recommendedName>
        <fullName evidence="2">Peptidase C1A papain C-terminal domain-containing protein</fullName>
    </recommendedName>
</protein>
<evidence type="ECO:0000313" key="3">
    <source>
        <dbReference type="EMBL" id="APJ03173.1"/>
    </source>
</evidence>
<name>A0A1L4CYY1_9BACT</name>
<keyword evidence="4" id="KW-1185">Reference proteome</keyword>
<dbReference type="GO" id="GO:0006508">
    <property type="term" value="P:proteolysis"/>
    <property type="evidence" value="ECO:0007669"/>
    <property type="project" value="InterPro"/>
</dbReference>
<reference evidence="3 4" key="1">
    <citation type="submission" date="2016-10" db="EMBL/GenBank/DDBJ databases">
        <title>Silvanigrella aquatica sp. nov., isolated from a freshwater lake located in the Black Forest, Germany, description of Silvanigrellaceae fam. nov., Silvanigrellales ord. nov., reclassification of the order Bdellovibrionales in the class Oligoflexia, reclassification of the families Bacteriovoracaceae and Halobacteriovoraceae in the new order Bacteriovoracales ord. nov., and reclassification of the family Pseudobacteriovoracaceae in the order Oligoflexiales.</title>
        <authorList>
            <person name="Hahn M.W."/>
            <person name="Schmidt J."/>
            <person name="Koll U."/>
            <person name="Rohde M."/>
            <person name="Verbag S."/>
            <person name="Pitt A."/>
            <person name="Nakai R."/>
            <person name="Naganuma T."/>
            <person name="Lang E."/>
        </authorList>
    </citation>
    <scope>NUCLEOTIDE SEQUENCE [LARGE SCALE GENOMIC DNA]</scope>
    <source>
        <strain evidence="3 4">MWH-Nonnen-W8red</strain>
    </source>
</reference>
<dbReference type="CDD" id="cd02619">
    <property type="entry name" value="Peptidase_C1"/>
    <property type="match status" value="1"/>
</dbReference>
<dbReference type="KEGG" id="saqi:AXG55_04345"/>
<proteinExistence type="predicted"/>
<feature type="domain" description="Peptidase C1A papain C-terminal" evidence="2">
    <location>
        <begin position="116"/>
        <end position="325"/>
    </location>
</feature>
<dbReference type="Pfam" id="PF00112">
    <property type="entry name" value="Peptidase_C1"/>
    <property type="match status" value="1"/>
</dbReference>
<dbReference type="AlphaFoldDB" id="A0A1L4CYY1"/>
<dbReference type="EMBL" id="CP017834">
    <property type="protein sequence ID" value="APJ03173.1"/>
    <property type="molecule type" value="Genomic_DNA"/>
</dbReference>
<dbReference type="STRING" id="1915309.AXG55_04345"/>
<dbReference type="PROSITE" id="PS00639">
    <property type="entry name" value="THIOL_PROTEASE_HIS"/>
    <property type="match status" value="1"/>
</dbReference>
<dbReference type="PROSITE" id="PS51257">
    <property type="entry name" value="PROKAR_LIPOPROTEIN"/>
    <property type="match status" value="1"/>
</dbReference>